<evidence type="ECO:0000313" key="1">
    <source>
        <dbReference type="EMBL" id="OAQ68916.1"/>
    </source>
</evidence>
<reference evidence="1 2" key="1">
    <citation type="journal article" date="2016" name="PLoS Pathog.">
        <title>Biosynthesis of antibiotic leucinostatins in bio-control fungus Purpureocillium lilacinum and their inhibition on phytophthora revealed by genome mining.</title>
        <authorList>
            <person name="Wang G."/>
            <person name="Liu Z."/>
            <person name="Lin R."/>
            <person name="Li E."/>
            <person name="Mao Z."/>
            <person name="Ling J."/>
            <person name="Yang Y."/>
            <person name="Yin W.B."/>
            <person name="Xie B."/>
        </authorList>
    </citation>
    <scope>NUCLEOTIDE SEQUENCE [LARGE SCALE GENOMIC DNA]</scope>
    <source>
        <strain evidence="1">170</strain>
    </source>
</reference>
<dbReference type="GeneID" id="28857644"/>
<proteinExistence type="predicted"/>
<comment type="caution">
    <text evidence="1">The sequence shown here is derived from an EMBL/GenBank/DDBJ whole genome shotgun (WGS) entry which is preliminary data.</text>
</comment>
<keyword evidence="2" id="KW-1185">Reference proteome</keyword>
<name>A0A179FTE5_METCM</name>
<sequence length="79" mass="8634">MDEPSTSVNSATCMLNQAMTGIQVAKPTNFQAVALACPDCGIGRRDHIEPEVIGALEAPWRRRMARESRCNDPCCEVRG</sequence>
<dbReference type="RefSeq" id="XP_018145766.1">
    <property type="nucleotide sequence ID" value="XM_018293650.1"/>
</dbReference>
<dbReference type="KEGG" id="pchm:VFPPC_15897"/>
<accession>A0A179FTE5</accession>
<dbReference type="Proteomes" id="UP000078397">
    <property type="component" value="Unassembled WGS sequence"/>
</dbReference>
<dbReference type="AlphaFoldDB" id="A0A179FTE5"/>
<dbReference type="EMBL" id="LSBJ02000003">
    <property type="protein sequence ID" value="OAQ68916.1"/>
    <property type="molecule type" value="Genomic_DNA"/>
</dbReference>
<protein>
    <submittedName>
        <fullName evidence="1">Uncharacterized protein</fullName>
    </submittedName>
</protein>
<organism evidence="1 2">
    <name type="scientific">Pochonia chlamydosporia 170</name>
    <dbReference type="NCBI Taxonomy" id="1380566"/>
    <lineage>
        <taxon>Eukaryota</taxon>
        <taxon>Fungi</taxon>
        <taxon>Dikarya</taxon>
        <taxon>Ascomycota</taxon>
        <taxon>Pezizomycotina</taxon>
        <taxon>Sordariomycetes</taxon>
        <taxon>Hypocreomycetidae</taxon>
        <taxon>Hypocreales</taxon>
        <taxon>Clavicipitaceae</taxon>
        <taxon>Pochonia</taxon>
    </lineage>
</organism>
<gene>
    <name evidence="1" type="ORF">VFPPC_15897</name>
</gene>
<evidence type="ECO:0000313" key="2">
    <source>
        <dbReference type="Proteomes" id="UP000078397"/>
    </source>
</evidence>